<keyword evidence="1" id="KW-1133">Transmembrane helix</keyword>
<evidence type="ECO:0008006" key="4">
    <source>
        <dbReference type="Google" id="ProtNLM"/>
    </source>
</evidence>
<feature type="transmembrane region" description="Helical" evidence="1">
    <location>
        <begin position="36"/>
        <end position="58"/>
    </location>
</feature>
<evidence type="ECO:0000313" key="3">
    <source>
        <dbReference type="Proteomes" id="UP000637695"/>
    </source>
</evidence>
<sequence>MAGQWLFWGAVGLVALFILAQLGVSPGAVIWRAVRAAALGSLLVLCGNWVGQFVHLHLPLNPVTVFTAGLLGVPGWAAMLVLHTWVLPAA</sequence>
<proteinExistence type="predicted"/>
<gene>
    <name evidence="2" type="ORF">GCM10010885_22940</name>
</gene>
<dbReference type="AlphaFoldDB" id="A0A917KHW5"/>
<dbReference type="InterPro" id="IPR010001">
    <property type="entry name" value="BofA"/>
</dbReference>
<feature type="transmembrane region" description="Helical" evidence="1">
    <location>
        <begin position="64"/>
        <end position="87"/>
    </location>
</feature>
<dbReference type="EMBL" id="BMOY01000050">
    <property type="protein sequence ID" value="GGJ13074.1"/>
    <property type="molecule type" value="Genomic_DNA"/>
</dbReference>
<feature type="transmembrane region" description="Helical" evidence="1">
    <location>
        <begin position="6"/>
        <end position="24"/>
    </location>
</feature>
<keyword evidence="1" id="KW-0472">Membrane</keyword>
<reference evidence="2" key="1">
    <citation type="journal article" date="2014" name="Int. J. Syst. Evol. Microbiol.">
        <title>Complete genome sequence of Corynebacterium casei LMG S-19264T (=DSM 44701T), isolated from a smear-ripened cheese.</title>
        <authorList>
            <consortium name="US DOE Joint Genome Institute (JGI-PGF)"/>
            <person name="Walter F."/>
            <person name="Albersmeier A."/>
            <person name="Kalinowski J."/>
            <person name="Ruckert C."/>
        </authorList>
    </citation>
    <scope>NUCLEOTIDE SEQUENCE</scope>
    <source>
        <strain evidence="2">JCM 18487</strain>
    </source>
</reference>
<comment type="caution">
    <text evidence="2">The sequence shown here is derived from an EMBL/GenBank/DDBJ whole genome shotgun (WGS) entry which is preliminary data.</text>
</comment>
<accession>A0A917KHW5</accession>
<organism evidence="2 3">
    <name type="scientific">Alicyclobacillus cellulosilyticus</name>
    <dbReference type="NCBI Taxonomy" id="1003997"/>
    <lineage>
        <taxon>Bacteria</taxon>
        <taxon>Bacillati</taxon>
        <taxon>Bacillota</taxon>
        <taxon>Bacilli</taxon>
        <taxon>Bacillales</taxon>
        <taxon>Alicyclobacillaceae</taxon>
        <taxon>Alicyclobacillus</taxon>
    </lineage>
</organism>
<keyword evidence="1" id="KW-0812">Transmembrane</keyword>
<dbReference type="Pfam" id="PF07441">
    <property type="entry name" value="BofA"/>
    <property type="match status" value="1"/>
</dbReference>
<protein>
    <recommendedName>
        <fullName evidence="4">Inhibitor of the pro-sigma K processing machinery</fullName>
    </recommendedName>
</protein>
<evidence type="ECO:0000256" key="1">
    <source>
        <dbReference type="SAM" id="Phobius"/>
    </source>
</evidence>
<evidence type="ECO:0000313" key="2">
    <source>
        <dbReference type="EMBL" id="GGJ13074.1"/>
    </source>
</evidence>
<name>A0A917KHW5_9BACL</name>
<reference evidence="2" key="2">
    <citation type="submission" date="2020-09" db="EMBL/GenBank/DDBJ databases">
        <authorList>
            <person name="Sun Q."/>
            <person name="Ohkuma M."/>
        </authorList>
    </citation>
    <scope>NUCLEOTIDE SEQUENCE</scope>
    <source>
        <strain evidence="2">JCM 18487</strain>
    </source>
</reference>
<keyword evidence="3" id="KW-1185">Reference proteome</keyword>
<dbReference type="Proteomes" id="UP000637695">
    <property type="component" value="Unassembled WGS sequence"/>
</dbReference>
<dbReference type="RefSeq" id="WP_188883253.1">
    <property type="nucleotide sequence ID" value="NZ_BMOY01000050.1"/>
</dbReference>